<comment type="caution">
    <text evidence="2">The sequence shown here is derived from an EMBL/GenBank/DDBJ whole genome shotgun (WGS) entry which is preliminary data.</text>
</comment>
<dbReference type="GO" id="GO:0005743">
    <property type="term" value="C:mitochondrial inner membrane"/>
    <property type="evidence" value="ECO:0007669"/>
    <property type="project" value="TreeGrafter"/>
</dbReference>
<dbReference type="Proteomes" id="UP001152607">
    <property type="component" value="Unassembled WGS sequence"/>
</dbReference>
<protein>
    <recommendedName>
        <fullName evidence="4">Mitochondrial ATPase complex subunit ATP10</fullName>
    </recommendedName>
</protein>
<dbReference type="InterPro" id="IPR007849">
    <property type="entry name" value="ATP10"/>
</dbReference>
<dbReference type="PANTHER" id="PTHR28106">
    <property type="entry name" value="MITOCHONDRIAL ATPASE COMPLEX SUBUNIT ATP10"/>
    <property type="match status" value="1"/>
</dbReference>
<reference evidence="2" key="1">
    <citation type="submission" date="2023-01" db="EMBL/GenBank/DDBJ databases">
        <authorList>
            <person name="Van Ghelder C."/>
            <person name="Rancurel C."/>
        </authorList>
    </citation>
    <scope>NUCLEOTIDE SEQUENCE</scope>
    <source>
        <strain evidence="2">CNCM I-4278</strain>
    </source>
</reference>
<accession>A0A9W4XDA1</accession>
<evidence type="ECO:0008006" key="4">
    <source>
        <dbReference type="Google" id="ProtNLM"/>
    </source>
</evidence>
<organism evidence="2 3">
    <name type="scientific">Periconia digitata</name>
    <dbReference type="NCBI Taxonomy" id="1303443"/>
    <lineage>
        <taxon>Eukaryota</taxon>
        <taxon>Fungi</taxon>
        <taxon>Dikarya</taxon>
        <taxon>Ascomycota</taxon>
        <taxon>Pezizomycotina</taxon>
        <taxon>Dothideomycetes</taxon>
        <taxon>Pleosporomycetidae</taxon>
        <taxon>Pleosporales</taxon>
        <taxon>Massarineae</taxon>
        <taxon>Periconiaceae</taxon>
        <taxon>Periconia</taxon>
    </lineage>
</organism>
<sequence>MLQPRISSSLRRALLNPTSQSRLSHQQSPHIHRSLLLLRNRPHAQPFTSAPALRTSNTPPPASQQEKPNDPKKETFIPRPLGRPIGFATPPLPGQNTGTSTPQPKEYKSMTRSERNMAKRMDLVEKFGTNYFRDFKNIRKYRSGKTFMANARIFKREAALYFPNLRGATLEGGVADTTSVLAGKASVVKVYSSHWGEIQVGTFTSREANPGLHALLEEHGDKAQMVDVNIEENAMKAVLLRVFRYSLRRQRKKEDWGKYFVVRKGVTERIRETIGLLNGRVGYVYLLDRDCKIRWAGSADAEGTEVDDLTRGFAKLIKEDAQEGKEVKVDSLAGSENGEEKTAEADKPLPVPVPVAF</sequence>
<proteinExistence type="predicted"/>
<feature type="compositionally biased region" description="Basic and acidic residues" evidence="1">
    <location>
        <begin position="338"/>
        <end position="347"/>
    </location>
</feature>
<name>A0A9W4XDA1_9PLEO</name>
<feature type="region of interest" description="Disordered" evidence="1">
    <location>
        <begin position="46"/>
        <end position="113"/>
    </location>
</feature>
<dbReference type="Pfam" id="PF05176">
    <property type="entry name" value="ATP-synt_10"/>
    <property type="match status" value="1"/>
</dbReference>
<feature type="compositionally biased region" description="Basic and acidic residues" evidence="1">
    <location>
        <begin position="67"/>
        <end position="76"/>
    </location>
</feature>
<evidence type="ECO:0000313" key="3">
    <source>
        <dbReference type="Proteomes" id="UP001152607"/>
    </source>
</evidence>
<dbReference type="PANTHER" id="PTHR28106:SF1">
    <property type="entry name" value="MITOCHONDRIAL ATPASE COMPLEX SUBUNIT ATP10"/>
    <property type="match status" value="1"/>
</dbReference>
<keyword evidence="3" id="KW-1185">Reference proteome</keyword>
<evidence type="ECO:0000313" key="2">
    <source>
        <dbReference type="EMBL" id="CAI6242487.1"/>
    </source>
</evidence>
<feature type="compositionally biased region" description="Polar residues" evidence="1">
    <location>
        <begin position="94"/>
        <end position="103"/>
    </location>
</feature>
<feature type="region of interest" description="Disordered" evidence="1">
    <location>
        <begin position="327"/>
        <end position="357"/>
    </location>
</feature>
<gene>
    <name evidence="2" type="ORF">PDIGIT_LOCUS642</name>
</gene>
<evidence type="ECO:0000256" key="1">
    <source>
        <dbReference type="SAM" id="MobiDB-lite"/>
    </source>
</evidence>
<dbReference type="AlphaFoldDB" id="A0A9W4XDA1"/>
<dbReference type="EMBL" id="CAOQHR010000001">
    <property type="protein sequence ID" value="CAI6242487.1"/>
    <property type="molecule type" value="Genomic_DNA"/>
</dbReference>
<dbReference type="GO" id="GO:0033615">
    <property type="term" value="P:mitochondrial proton-transporting ATP synthase complex assembly"/>
    <property type="evidence" value="ECO:0007669"/>
    <property type="project" value="TreeGrafter"/>
</dbReference>
<dbReference type="OrthoDB" id="17089at2759"/>